<gene>
    <name evidence="1" type="ORF">HD556DRAFT_1430664</name>
</gene>
<comment type="caution">
    <text evidence="1">The sequence shown here is derived from an EMBL/GenBank/DDBJ whole genome shotgun (WGS) entry which is preliminary data.</text>
</comment>
<sequence>MALDARWGPDHPERVKTQSRITNHLYHKAVNDVEQLVVMRLLELTKLQISGLGYKLRTQISIALKSQATYASQLDPPRPPLQWEQIVDYSFLAEFDLLHETAKEEICRLNVEVGRLCTKIRDDTLDYARAIAQLELDNPLLAAHLQCRWQWLQSANG</sequence>
<name>A0A9P7J1N0_9AGAM</name>
<dbReference type="GeneID" id="64598693"/>
<dbReference type="EMBL" id="JABBWE010000011">
    <property type="protein sequence ID" value="KAG1799393.1"/>
    <property type="molecule type" value="Genomic_DNA"/>
</dbReference>
<keyword evidence="2" id="KW-1185">Reference proteome</keyword>
<evidence type="ECO:0000313" key="1">
    <source>
        <dbReference type="EMBL" id="KAG1799393.1"/>
    </source>
</evidence>
<proteinExistence type="predicted"/>
<accession>A0A9P7J1N0</accession>
<organism evidence="1 2">
    <name type="scientific">Suillus plorans</name>
    <dbReference type="NCBI Taxonomy" id="116603"/>
    <lineage>
        <taxon>Eukaryota</taxon>
        <taxon>Fungi</taxon>
        <taxon>Dikarya</taxon>
        <taxon>Basidiomycota</taxon>
        <taxon>Agaricomycotina</taxon>
        <taxon>Agaricomycetes</taxon>
        <taxon>Agaricomycetidae</taxon>
        <taxon>Boletales</taxon>
        <taxon>Suillineae</taxon>
        <taxon>Suillaceae</taxon>
        <taxon>Suillus</taxon>
    </lineage>
</organism>
<evidence type="ECO:0000313" key="2">
    <source>
        <dbReference type="Proteomes" id="UP000719766"/>
    </source>
</evidence>
<dbReference type="Proteomes" id="UP000719766">
    <property type="component" value="Unassembled WGS sequence"/>
</dbReference>
<dbReference type="AlphaFoldDB" id="A0A9P7J1N0"/>
<dbReference type="RefSeq" id="XP_041163792.1">
    <property type="nucleotide sequence ID" value="XM_041304929.1"/>
</dbReference>
<protein>
    <submittedName>
        <fullName evidence="1">Uncharacterized protein</fullName>
    </submittedName>
</protein>
<dbReference type="OrthoDB" id="2687674at2759"/>
<reference evidence="1" key="1">
    <citation type="journal article" date="2020" name="New Phytol.">
        <title>Comparative genomics reveals dynamic genome evolution in host specialist ectomycorrhizal fungi.</title>
        <authorList>
            <person name="Lofgren L.A."/>
            <person name="Nguyen N.H."/>
            <person name="Vilgalys R."/>
            <person name="Ruytinx J."/>
            <person name="Liao H.L."/>
            <person name="Branco S."/>
            <person name="Kuo A."/>
            <person name="LaButti K."/>
            <person name="Lipzen A."/>
            <person name="Andreopoulos W."/>
            <person name="Pangilinan J."/>
            <person name="Riley R."/>
            <person name="Hundley H."/>
            <person name="Na H."/>
            <person name="Barry K."/>
            <person name="Grigoriev I.V."/>
            <person name="Stajich J.E."/>
            <person name="Kennedy P.G."/>
        </authorList>
    </citation>
    <scope>NUCLEOTIDE SEQUENCE</scope>
    <source>
        <strain evidence="1">S12</strain>
    </source>
</reference>